<evidence type="ECO:0000256" key="3">
    <source>
        <dbReference type="ARBA" id="ARBA00012663"/>
    </source>
</evidence>
<dbReference type="SUPFAM" id="SSF55545">
    <property type="entry name" value="beta-N-acetylhexosaminidase-like domain"/>
    <property type="match status" value="1"/>
</dbReference>
<dbReference type="Pfam" id="PF02838">
    <property type="entry name" value="Glyco_hydro_20b"/>
    <property type="match status" value="1"/>
</dbReference>
<feature type="domain" description="Glycoside hydrolase family 20 catalytic" evidence="8">
    <location>
        <begin position="158"/>
        <end position="495"/>
    </location>
</feature>
<keyword evidence="4 11" id="KW-0378">Hydrolase</keyword>
<evidence type="ECO:0000313" key="11">
    <source>
        <dbReference type="EMBL" id="MBB3703483.1"/>
    </source>
</evidence>
<dbReference type="PRINTS" id="PR00738">
    <property type="entry name" value="GLHYDRLASE20"/>
</dbReference>
<dbReference type="AlphaFoldDB" id="A0A7W5UL31"/>
<dbReference type="GO" id="GO:0030203">
    <property type="term" value="P:glycosaminoglycan metabolic process"/>
    <property type="evidence" value="ECO:0007669"/>
    <property type="project" value="TreeGrafter"/>
</dbReference>
<accession>A0A7W5UL31</accession>
<evidence type="ECO:0000256" key="1">
    <source>
        <dbReference type="ARBA" id="ARBA00001231"/>
    </source>
</evidence>
<protein>
    <recommendedName>
        <fullName evidence="3">beta-N-acetylhexosaminidase</fullName>
        <ecNumber evidence="3">3.2.1.52</ecNumber>
    </recommendedName>
</protein>
<dbReference type="PANTHER" id="PTHR22600">
    <property type="entry name" value="BETA-HEXOSAMINIDASE"/>
    <property type="match status" value="1"/>
</dbReference>
<dbReference type="Gene3D" id="3.20.20.80">
    <property type="entry name" value="Glycosidases"/>
    <property type="match status" value="1"/>
</dbReference>
<evidence type="ECO:0000256" key="7">
    <source>
        <dbReference type="SAM" id="SignalP"/>
    </source>
</evidence>
<comment type="catalytic activity">
    <reaction evidence="1">
        <text>Hydrolysis of terminal non-reducing N-acetyl-D-hexosamine residues in N-acetyl-beta-D-hexosaminides.</text>
        <dbReference type="EC" id="3.2.1.52"/>
    </reaction>
</comment>
<dbReference type="PANTHER" id="PTHR22600:SF57">
    <property type="entry name" value="BETA-N-ACETYLHEXOSAMINIDASE"/>
    <property type="match status" value="1"/>
</dbReference>
<dbReference type="GO" id="GO:0004563">
    <property type="term" value="F:beta-N-acetylhexosaminidase activity"/>
    <property type="evidence" value="ECO:0007669"/>
    <property type="project" value="UniProtKB-EC"/>
</dbReference>
<keyword evidence="5 11" id="KW-0326">Glycosidase</keyword>
<evidence type="ECO:0000256" key="4">
    <source>
        <dbReference type="ARBA" id="ARBA00022801"/>
    </source>
</evidence>
<dbReference type="SUPFAM" id="SSF51445">
    <property type="entry name" value="(Trans)glycosidases"/>
    <property type="match status" value="1"/>
</dbReference>
<dbReference type="Proteomes" id="UP000541425">
    <property type="component" value="Unassembled WGS sequence"/>
</dbReference>
<dbReference type="EMBL" id="JACICA010000013">
    <property type="protein sequence ID" value="MBB3703483.1"/>
    <property type="molecule type" value="Genomic_DNA"/>
</dbReference>
<dbReference type="InterPro" id="IPR015882">
    <property type="entry name" value="HEX_bac_N"/>
</dbReference>
<gene>
    <name evidence="11" type="ORF">FHS60_001973</name>
</gene>
<comment type="caution">
    <text evidence="11">The sequence shown here is derived from an EMBL/GenBank/DDBJ whole genome shotgun (WGS) entry which is preliminary data.</text>
</comment>
<evidence type="ECO:0000313" key="12">
    <source>
        <dbReference type="Proteomes" id="UP000541425"/>
    </source>
</evidence>
<feature type="domain" description="GH29D-like beta-sandwich" evidence="10">
    <location>
        <begin position="543"/>
        <end position="587"/>
    </location>
</feature>
<dbReference type="EC" id="3.2.1.52" evidence="3"/>
<dbReference type="GO" id="GO:0016020">
    <property type="term" value="C:membrane"/>
    <property type="evidence" value="ECO:0007669"/>
    <property type="project" value="TreeGrafter"/>
</dbReference>
<sequence length="760" mass="85248">MIKKVLTVLFFALSLLPSMGQVNIIPRPAIVEEGSGSFQLSPQTVVISKGKGKGASRVAQAFIEKLQTSTGVRLKSSHKAATSSILFAIDPTIKGKEAYLLEVTPQQVKLSASSENGLFWAYQSLLQLFPPFVESTNARTPNWPLKIPMVRIEDQPRFSWRGTLVDVSRHFMPVAAIKKQLDIMASLKLNRFHWHLTDDQGWRIEIKRYPKLTDVGAWRIDAEGNKYGGFYTQQEIREIVAYAAARHIEVVPELEIPGHELAAIAAYPDLSCNKEEITPRIIWGVEDIVMCPGRENMFNFLNNVIDELVPLFPSTYFHIGGDESPRIEWEKCDSCQARMKVLGLTREAQLQDYVIERIGKYLQTKGKRIIGWDEILEGGNLPKDAIVMSWRGEEGGIIAAQKRHSVIMTPGSHGLYFDHYQGDFMNEPTSIGGYAPLDKCYAYNPVPSALSTQGLDSLVLGVQGNNWTEYTLGPAALENRLWPRGAALAEVGWTKESNKDFSDFQRRLDNDFTLRLKERHINFYIPAPSVEGISSNKLAFIHSRTVALTSQRNLPIVYTLDGTTPTAHSTRYTGPIKIDQNTTLNTATLLPCGLLSNVRKIEINKQTPLFALSTPTIKGYIIRKYKGEYRTPQQLKNAKADSTLKADRIEVVRTLTNVPSDVRNVKNYAATAEGFFYVPETGVYEFSSLLTQVSIDGTLYIDNSGVYAPRDTRENCEIALAKGWHKIHALFLGGIFGGWPTYWNDVKIQWRLVGGKWNAL</sequence>
<evidence type="ECO:0000259" key="10">
    <source>
        <dbReference type="Pfam" id="PF13290"/>
    </source>
</evidence>
<keyword evidence="7" id="KW-0732">Signal</keyword>
<dbReference type="InterPro" id="IPR059177">
    <property type="entry name" value="GH29D-like_dom"/>
</dbReference>
<dbReference type="InterPro" id="IPR029018">
    <property type="entry name" value="Hex-like_dom2"/>
</dbReference>
<dbReference type="Pfam" id="PF00728">
    <property type="entry name" value="Glyco_hydro_20"/>
    <property type="match status" value="1"/>
</dbReference>
<name>A0A7W5UL31_9BACT</name>
<comment type="similarity">
    <text evidence="2">Belongs to the glycosyl hydrolase 20 family.</text>
</comment>
<reference evidence="11 12" key="1">
    <citation type="submission" date="2020-08" db="EMBL/GenBank/DDBJ databases">
        <title>Genomic Encyclopedia of Type Strains, Phase IV (KMG-IV): sequencing the most valuable type-strain genomes for metagenomic binning, comparative biology and taxonomic classification.</title>
        <authorList>
            <person name="Goeker M."/>
        </authorList>
    </citation>
    <scope>NUCLEOTIDE SEQUENCE [LARGE SCALE GENOMIC DNA]</scope>
    <source>
        <strain evidence="11 12">DSM 22548</strain>
    </source>
</reference>
<feature type="domain" description="Beta-hexosaminidase bacterial type N-terminal" evidence="9">
    <location>
        <begin position="22"/>
        <end position="155"/>
    </location>
</feature>
<feature type="chain" id="PRO_5031388765" description="beta-N-acetylhexosaminidase" evidence="7">
    <location>
        <begin position="21"/>
        <end position="760"/>
    </location>
</feature>
<evidence type="ECO:0000256" key="5">
    <source>
        <dbReference type="ARBA" id="ARBA00023295"/>
    </source>
</evidence>
<dbReference type="Gene3D" id="3.30.379.10">
    <property type="entry name" value="Chitobiase/beta-hexosaminidase domain 2-like"/>
    <property type="match status" value="1"/>
</dbReference>
<feature type="signal peptide" evidence="7">
    <location>
        <begin position="1"/>
        <end position="20"/>
    </location>
</feature>
<dbReference type="CDD" id="cd06563">
    <property type="entry name" value="GH20_chitobiase-like"/>
    <property type="match status" value="1"/>
</dbReference>
<feature type="active site" description="Proton donor" evidence="6">
    <location>
        <position position="323"/>
    </location>
</feature>
<dbReference type="GO" id="GO:0005975">
    <property type="term" value="P:carbohydrate metabolic process"/>
    <property type="evidence" value="ECO:0007669"/>
    <property type="project" value="InterPro"/>
</dbReference>
<evidence type="ECO:0000259" key="8">
    <source>
        <dbReference type="Pfam" id="PF00728"/>
    </source>
</evidence>
<dbReference type="InterPro" id="IPR017853">
    <property type="entry name" value="GH"/>
</dbReference>
<evidence type="ECO:0000259" key="9">
    <source>
        <dbReference type="Pfam" id="PF02838"/>
    </source>
</evidence>
<dbReference type="RefSeq" id="WP_183697859.1">
    <property type="nucleotide sequence ID" value="NZ_JACICA010000013.1"/>
</dbReference>
<organism evidence="11 12">
    <name type="scientific">Alloprevotella rava</name>
    <dbReference type="NCBI Taxonomy" id="671218"/>
    <lineage>
        <taxon>Bacteria</taxon>
        <taxon>Pseudomonadati</taxon>
        <taxon>Bacteroidota</taxon>
        <taxon>Bacteroidia</taxon>
        <taxon>Bacteroidales</taxon>
        <taxon>Prevotellaceae</taxon>
        <taxon>Alloprevotella</taxon>
    </lineage>
</organism>
<dbReference type="Pfam" id="PF13290">
    <property type="entry name" value="CHB_HEX_C_1"/>
    <property type="match status" value="1"/>
</dbReference>
<dbReference type="InterPro" id="IPR025705">
    <property type="entry name" value="Beta_hexosaminidase_sua/sub"/>
</dbReference>
<evidence type="ECO:0000256" key="6">
    <source>
        <dbReference type="PIRSR" id="PIRSR625705-1"/>
    </source>
</evidence>
<dbReference type="InterPro" id="IPR015883">
    <property type="entry name" value="Glyco_hydro_20_cat"/>
</dbReference>
<evidence type="ECO:0000256" key="2">
    <source>
        <dbReference type="ARBA" id="ARBA00006285"/>
    </source>
</evidence>
<proteinExistence type="inferred from homology"/>